<organism evidence="1 2">
    <name type="scientific">Flavobacterium croceum DSM 17960</name>
    <dbReference type="NCBI Taxonomy" id="1121886"/>
    <lineage>
        <taxon>Bacteria</taxon>
        <taxon>Pseudomonadati</taxon>
        <taxon>Bacteroidota</taxon>
        <taxon>Flavobacteriia</taxon>
        <taxon>Flavobacteriales</taxon>
        <taxon>Flavobacteriaceae</taxon>
        <taxon>Flavobacterium</taxon>
    </lineage>
</organism>
<sequence length="74" mass="8972">MKTIKSKPKKRTLYHVHLKNTFPYKAHFYFGSIKAIYNHTVAEKIHVSIHTLYKFDFDDTYYQNDFCYIFKSSI</sequence>
<dbReference type="Proteomes" id="UP000237056">
    <property type="component" value="Unassembled WGS sequence"/>
</dbReference>
<reference evidence="1 2" key="1">
    <citation type="submission" date="2018-01" db="EMBL/GenBank/DDBJ databases">
        <title>Genomic Encyclopedia of Type Strains, Phase I: the one thousand microbial genomes (KMG-I) project.</title>
        <authorList>
            <person name="Goeker M."/>
        </authorList>
    </citation>
    <scope>NUCLEOTIDE SEQUENCE [LARGE SCALE GENOMIC DNA]</scope>
    <source>
        <strain evidence="1 2">DSM 17960</strain>
    </source>
</reference>
<dbReference type="AlphaFoldDB" id="A0A2S4N5C0"/>
<evidence type="ECO:0000313" key="2">
    <source>
        <dbReference type="Proteomes" id="UP000237056"/>
    </source>
</evidence>
<comment type="caution">
    <text evidence="1">The sequence shown here is derived from an EMBL/GenBank/DDBJ whole genome shotgun (WGS) entry which is preliminary data.</text>
</comment>
<dbReference type="RefSeq" id="WP_103726899.1">
    <property type="nucleotide sequence ID" value="NZ_PQNY01000017.1"/>
</dbReference>
<keyword evidence="2" id="KW-1185">Reference proteome</keyword>
<accession>A0A2S4N5C0</accession>
<gene>
    <name evidence="1" type="ORF">Q361_11746</name>
</gene>
<name>A0A2S4N5C0_9FLAO</name>
<dbReference type="EMBL" id="PQNY01000017">
    <property type="protein sequence ID" value="POS00942.1"/>
    <property type="molecule type" value="Genomic_DNA"/>
</dbReference>
<evidence type="ECO:0000313" key="1">
    <source>
        <dbReference type="EMBL" id="POS00942.1"/>
    </source>
</evidence>
<protein>
    <submittedName>
        <fullName evidence="1">Uncharacterized protein</fullName>
    </submittedName>
</protein>
<dbReference type="OrthoDB" id="1274343at2"/>
<proteinExistence type="predicted"/>